<keyword evidence="1 2" id="KW-0238">DNA-binding</keyword>
<evidence type="ECO:0000313" key="4">
    <source>
        <dbReference type="EMBL" id="TDT72376.1"/>
    </source>
</evidence>
<name>A0AA46E0A1_9FUSO</name>
<dbReference type="RefSeq" id="WP_134111976.1">
    <property type="nucleotide sequence ID" value="NZ_SOBG01000001.1"/>
</dbReference>
<sequence length="207" mass="24579">MTKKDKLFIAGKKLFSEKGYEKTSIEEIIKEAAVAKGTFYYYFKSKEEFLEKMFDYIFDEAIKKLEIISIRKDIGATKKLITFLGEMVKMKTQDKEFTEKIARYILEKNFNILIYRFKEIYMEKLSPYLLKIFIEGKETGEFDIDNPEITLGHFLNLLTYAGDPKKMLNNPNYLKEFVYTRQRLVEKVLGLKKGTIRIFEEIFQLNI</sequence>
<protein>
    <submittedName>
        <fullName evidence="4">TetR family transcriptional regulator</fullName>
    </submittedName>
</protein>
<dbReference type="InterPro" id="IPR050624">
    <property type="entry name" value="HTH-type_Tx_Regulator"/>
</dbReference>
<dbReference type="InterPro" id="IPR001647">
    <property type="entry name" value="HTH_TetR"/>
</dbReference>
<dbReference type="AlphaFoldDB" id="A0AA46E0A1"/>
<accession>A0AA46E0A1</accession>
<dbReference type="PANTHER" id="PTHR43479:SF11">
    <property type="entry name" value="ACREF_ENVCD OPERON REPRESSOR-RELATED"/>
    <property type="match status" value="1"/>
</dbReference>
<evidence type="ECO:0000259" key="3">
    <source>
        <dbReference type="PROSITE" id="PS50977"/>
    </source>
</evidence>
<dbReference type="InterPro" id="IPR009057">
    <property type="entry name" value="Homeodomain-like_sf"/>
</dbReference>
<dbReference type="PROSITE" id="PS50977">
    <property type="entry name" value="HTH_TETR_2"/>
    <property type="match status" value="1"/>
</dbReference>
<dbReference type="SUPFAM" id="SSF46689">
    <property type="entry name" value="Homeodomain-like"/>
    <property type="match status" value="1"/>
</dbReference>
<keyword evidence="5" id="KW-1185">Reference proteome</keyword>
<evidence type="ECO:0000256" key="1">
    <source>
        <dbReference type="ARBA" id="ARBA00023125"/>
    </source>
</evidence>
<dbReference type="Proteomes" id="UP000294678">
    <property type="component" value="Unassembled WGS sequence"/>
</dbReference>
<comment type="caution">
    <text evidence="4">The sequence shown here is derived from an EMBL/GenBank/DDBJ whole genome shotgun (WGS) entry which is preliminary data.</text>
</comment>
<dbReference type="Gene3D" id="1.10.357.10">
    <property type="entry name" value="Tetracycline Repressor, domain 2"/>
    <property type="match status" value="1"/>
</dbReference>
<dbReference type="EMBL" id="SOBG01000001">
    <property type="protein sequence ID" value="TDT72376.1"/>
    <property type="molecule type" value="Genomic_DNA"/>
</dbReference>
<reference evidence="4 5" key="1">
    <citation type="submission" date="2019-03" db="EMBL/GenBank/DDBJ databases">
        <title>Genomic Encyclopedia of Type Strains, Phase IV (KMG-IV): sequencing the most valuable type-strain genomes for metagenomic binning, comparative biology and taxonomic classification.</title>
        <authorList>
            <person name="Goeker M."/>
        </authorList>
    </citation>
    <scope>NUCLEOTIDE SEQUENCE [LARGE SCALE GENOMIC DNA]</scope>
    <source>
        <strain evidence="4 5">DSM 100055</strain>
    </source>
</reference>
<feature type="DNA-binding region" description="H-T-H motif" evidence="2">
    <location>
        <begin position="24"/>
        <end position="43"/>
    </location>
</feature>
<dbReference type="InterPro" id="IPR023772">
    <property type="entry name" value="DNA-bd_HTH_TetR-type_CS"/>
</dbReference>
<proteinExistence type="predicted"/>
<dbReference type="Pfam" id="PF00440">
    <property type="entry name" value="TetR_N"/>
    <property type="match status" value="1"/>
</dbReference>
<evidence type="ECO:0000256" key="2">
    <source>
        <dbReference type="PROSITE-ProRule" id="PRU00335"/>
    </source>
</evidence>
<evidence type="ECO:0000313" key="5">
    <source>
        <dbReference type="Proteomes" id="UP000294678"/>
    </source>
</evidence>
<dbReference type="PANTHER" id="PTHR43479">
    <property type="entry name" value="ACREF/ENVCD OPERON REPRESSOR-RELATED"/>
    <property type="match status" value="1"/>
</dbReference>
<dbReference type="PRINTS" id="PR00455">
    <property type="entry name" value="HTHTETR"/>
</dbReference>
<dbReference type="PROSITE" id="PS01081">
    <property type="entry name" value="HTH_TETR_1"/>
    <property type="match status" value="1"/>
</dbReference>
<gene>
    <name evidence="4" type="ORF">EV215_0177</name>
</gene>
<feature type="domain" description="HTH tetR-type" evidence="3">
    <location>
        <begin position="1"/>
        <end position="61"/>
    </location>
</feature>
<dbReference type="GO" id="GO:0003677">
    <property type="term" value="F:DNA binding"/>
    <property type="evidence" value="ECO:0007669"/>
    <property type="project" value="UniProtKB-UniRule"/>
</dbReference>
<organism evidence="4 5">
    <name type="scientific">Hypnocyclicus thermotrophus</name>
    <dbReference type="NCBI Taxonomy" id="1627895"/>
    <lineage>
        <taxon>Bacteria</taxon>
        <taxon>Fusobacteriati</taxon>
        <taxon>Fusobacteriota</taxon>
        <taxon>Fusobacteriia</taxon>
        <taxon>Fusobacteriales</taxon>
        <taxon>Fusobacteriaceae</taxon>
        <taxon>Hypnocyclicus</taxon>
    </lineage>
</organism>